<dbReference type="OrthoDB" id="58529at2759"/>
<dbReference type="PANTHER" id="PTHR31131:SF6">
    <property type="entry name" value="CASTOR ACT DOMAIN-CONTAINING PROTEIN"/>
    <property type="match status" value="1"/>
</dbReference>
<proteinExistence type="predicted"/>
<dbReference type="Proteomes" id="UP000007963">
    <property type="component" value="Unassembled WGS sequence"/>
</dbReference>
<dbReference type="GeneID" id="4354050"/>
<dbReference type="HOGENOM" id="CLU_1578186_0_0_1"/>
<reference evidence="2" key="1">
    <citation type="submission" date="2005-09" db="EMBL/GenBank/DDBJ databases">
        <title>Annotation of the Aspergillus terreus NIH2624 genome.</title>
        <authorList>
            <person name="Birren B.W."/>
            <person name="Lander E.S."/>
            <person name="Galagan J.E."/>
            <person name="Nusbaum C."/>
            <person name="Devon K."/>
            <person name="Henn M."/>
            <person name="Ma L.-J."/>
            <person name="Jaffe D.B."/>
            <person name="Butler J."/>
            <person name="Alvarez P."/>
            <person name="Gnerre S."/>
            <person name="Grabherr M."/>
            <person name="Kleber M."/>
            <person name="Mauceli E.W."/>
            <person name="Brockman W."/>
            <person name="Rounsley S."/>
            <person name="Young S.K."/>
            <person name="LaButti K."/>
            <person name="Pushparaj V."/>
            <person name="DeCaprio D."/>
            <person name="Crawford M."/>
            <person name="Koehrsen M."/>
            <person name="Engels R."/>
            <person name="Montgomery P."/>
            <person name="Pearson M."/>
            <person name="Howarth C."/>
            <person name="Larson L."/>
            <person name="Luoma S."/>
            <person name="White J."/>
            <person name="Alvarado L."/>
            <person name="Kodira C.D."/>
            <person name="Zeng Q."/>
            <person name="Oleary S."/>
            <person name="Yandava C."/>
            <person name="Denning D.W."/>
            <person name="Nierman W.C."/>
            <person name="Milne T."/>
            <person name="Madden K."/>
        </authorList>
    </citation>
    <scope>NUCLEOTIDE SEQUENCE [LARGE SCALE GENOMIC DNA]</scope>
    <source>
        <strain evidence="2">NIH 2624 / FGSC A1156</strain>
    </source>
</reference>
<dbReference type="PANTHER" id="PTHR31131">
    <property type="entry name" value="CHROMOSOME 1, WHOLE GENOME SHOTGUN SEQUENCE"/>
    <property type="match status" value="1"/>
</dbReference>
<gene>
    <name evidence="1" type="ORF">ATEG_09287</name>
</gene>
<evidence type="ECO:0000313" key="1">
    <source>
        <dbReference type="EMBL" id="EAU30424.1"/>
    </source>
</evidence>
<dbReference type="InterPro" id="IPR051719">
    <property type="entry name" value="CASTOR_mTORC1"/>
</dbReference>
<dbReference type="RefSeq" id="XP_001217909.1">
    <property type="nucleotide sequence ID" value="XM_001217908.1"/>
</dbReference>
<dbReference type="VEuPathDB" id="FungiDB:ATEG_09287"/>
<sequence length="169" mass="18858">MDQSLSLVSAQVQFMEDRLALVHIPLDLYPYFLYPIMQVLFHEVPPLHENSENGENSTSVHAQPAFLNLSITPVECSIMCPRHLANQYFAPLFHFLHLDLLLRLHHCSSSQQSSSDRGVGEARLPIRDVHGSLHQQQSSFLQQLVQSGVLTTLQHSGIPARNTSAIVAG</sequence>
<organism evidence="1 2">
    <name type="scientific">Aspergillus terreus (strain NIH 2624 / FGSC A1156)</name>
    <dbReference type="NCBI Taxonomy" id="341663"/>
    <lineage>
        <taxon>Eukaryota</taxon>
        <taxon>Fungi</taxon>
        <taxon>Dikarya</taxon>
        <taxon>Ascomycota</taxon>
        <taxon>Pezizomycotina</taxon>
        <taxon>Eurotiomycetes</taxon>
        <taxon>Eurotiomycetidae</taxon>
        <taxon>Eurotiales</taxon>
        <taxon>Aspergillaceae</taxon>
        <taxon>Aspergillus</taxon>
        <taxon>Aspergillus subgen. Circumdati</taxon>
    </lineage>
</organism>
<protein>
    <submittedName>
        <fullName evidence="1">Uncharacterized protein</fullName>
    </submittedName>
</protein>
<dbReference type="EMBL" id="CH476607">
    <property type="protein sequence ID" value="EAU30424.1"/>
    <property type="molecule type" value="Genomic_DNA"/>
</dbReference>
<dbReference type="AlphaFoldDB" id="Q0CAJ7"/>
<evidence type="ECO:0000313" key="2">
    <source>
        <dbReference type="Proteomes" id="UP000007963"/>
    </source>
</evidence>
<name>Q0CAJ7_ASPTN</name>
<accession>Q0CAJ7</accession>